<evidence type="ECO:0000313" key="3">
    <source>
        <dbReference type="Proteomes" id="UP001144396"/>
    </source>
</evidence>
<evidence type="ECO:0000313" key="2">
    <source>
        <dbReference type="EMBL" id="GLI27333.1"/>
    </source>
</evidence>
<accession>A0A9W6FRP8</accession>
<dbReference type="PANTHER" id="PTHR33164">
    <property type="entry name" value="TRANSCRIPTIONAL REGULATOR, MARR FAMILY"/>
    <property type="match status" value="1"/>
</dbReference>
<dbReference type="SUPFAM" id="SSF46785">
    <property type="entry name" value="Winged helix' DNA-binding domain"/>
    <property type="match status" value="1"/>
</dbReference>
<dbReference type="GO" id="GO:0003700">
    <property type="term" value="F:DNA-binding transcription factor activity"/>
    <property type="evidence" value="ECO:0007669"/>
    <property type="project" value="InterPro"/>
</dbReference>
<dbReference type="InterPro" id="IPR000835">
    <property type="entry name" value="HTH_MarR-typ"/>
</dbReference>
<reference evidence="2" key="1">
    <citation type="submission" date="2022-12" db="EMBL/GenBank/DDBJ databases">
        <title>Reference genome sequencing for broad-spectrum identification of bacterial and archaeal isolates by mass spectrometry.</title>
        <authorList>
            <person name="Sekiguchi Y."/>
            <person name="Tourlousse D.M."/>
        </authorList>
    </citation>
    <scope>NUCLEOTIDE SEQUENCE</scope>
    <source>
        <strain evidence="2">14</strain>
    </source>
</reference>
<gene>
    <name evidence="2" type="ORF">ARHIZOSPH14_15750</name>
</gene>
<proteinExistence type="predicted"/>
<organism evidence="2 3">
    <name type="scientific">Agromyces rhizosphaerae</name>
    <dbReference type="NCBI Taxonomy" id="88374"/>
    <lineage>
        <taxon>Bacteria</taxon>
        <taxon>Bacillati</taxon>
        <taxon>Actinomycetota</taxon>
        <taxon>Actinomycetes</taxon>
        <taxon>Micrococcales</taxon>
        <taxon>Microbacteriaceae</taxon>
        <taxon>Agromyces</taxon>
    </lineage>
</organism>
<sequence length="142" mass="15118">MDFLDTVVRFETDLWNAVEHELVRGGDVGLGTLLALRVLDRHDGAGRVQELSDELGVTIGAASKQVDRLERAGVAERRPNPADRRSSLVVLTDPGRAALASAEAATRDILRRLLGDDAELAESLAAIRRLQGRLAAASAGVG</sequence>
<dbReference type="Proteomes" id="UP001144396">
    <property type="component" value="Unassembled WGS sequence"/>
</dbReference>
<dbReference type="GO" id="GO:0006950">
    <property type="term" value="P:response to stress"/>
    <property type="evidence" value="ECO:0007669"/>
    <property type="project" value="TreeGrafter"/>
</dbReference>
<dbReference type="PROSITE" id="PS50995">
    <property type="entry name" value="HTH_MARR_2"/>
    <property type="match status" value="1"/>
</dbReference>
<dbReference type="EMBL" id="BSDP01000001">
    <property type="protein sequence ID" value="GLI27333.1"/>
    <property type="molecule type" value="Genomic_DNA"/>
</dbReference>
<dbReference type="PANTHER" id="PTHR33164:SF99">
    <property type="entry name" value="MARR FAMILY REGULATORY PROTEIN"/>
    <property type="match status" value="1"/>
</dbReference>
<name>A0A9W6FRP8_9MICO</name>
<keyword evidence="3" id="KW-1185">Reference proteome</keyword>
<dbReference type="SMART" id="SM00347">
    <property type="entry name" value="HTH_MARR"/>
    <property type="match status" value="1"/>
</dbReference>
<dbReference type="InterPro" id="IPR036388">
    <property type="entry name" value="WH-like_DNA-bd_sf"/>
</dbReference>
<comment type="caution">
    <text evidence="2">The sequence shown here is derived from an EMBL/GenBank/DDBJ whole genome shotgun (WGS) entry which is preliminary data.</text>
</comment>
<feature type="domain" description="HTH marR-type" evidence="1">
    <location>
        <begin position="1"/>
        <end position="136"/>
    </location>
</feature>
<dbReference type="InterPro" id="IPR039422">
    <property type="entry name" value="MarR/SlyA-like"/>
</dbReference>
<protein>
    <recommendedName>
        <fullName evidence="1">HTH marR-type domain-containing protein</fullName>
    </recommendedName>
</protein>
<dbReference type="InterPro" id="IPR036390">
    <property type="entry name" value="WH_DNA-bd_sf"/>
</dbReference>
<dbReference type="Pfam" id="PF12802">
    <property type="entry name" value="MarR_2"/>
    <property type="match status" value="1"/>
</dbReference>
<evidence type="ECO:0000259" key="1">
    <source>
        <dbReference type="PROSITE" id="PS50995"/>
    </source>
</evidence>
<dbReference type="RefSeq" id="WP_281883800.1">
    <property type="nucleotide sequence ID" value="NZ_BSDP01000001.1"/>
</dbReference>
<dbReference type="Gene3D" id="1.10.10.10">
    <property type="entry name" value="Winged helix-like DNA-binding domain superfamily/Winged helix DNA-binding domain"/>
    <property type="match status" value="1"/>
</dbReference>
<dbReference type="AlphaFoldDB" id="A0A9W6FRP8"/>